<dbReference type="PANTHER" id="PTHR34703:SF1">
    <property type="entry name" value="ANTIPORTER SUBUNIT MNHG2-RELATED"/>
    <property type="match status" value="1"/>
</dbReference>
<evidence type="ECO:0000313" key="6">
    <source>
        <dbReference type="Proteomes" id="UP000186777"/>
    </source>
</evidence>
<proteinExistence type="inferred from homology"/>
<name>A0A1Q6R512_9FIRM</name>
<evidence type="ECO:0000313" key="5">
    <source>
        <dbReference type="EMBL" id="OLA37465.1"/>
    </source>
</evidence>
<dbReference type="PANTHER" id="PTHR34703">
    <property type="entry name" value="ANTIPORTER SUBUNIT MNHG2-RELATED"/>
    <property type="match status" value="1"/>
</dbReference>
<keyword evidence="4" id="KW-1133">Transmembrane helix</keyword>
<dbReference type="STRING" id="626940.BHW43_06455"/>
<evidence type="ECO:0000256" key="2">
    <source>
        <dbReference type="ARBA" id="ARBA00008404"/>
    </source>
</evidence>
<dbReference type="NCBIfam" id="TIGR01300">
    <property type="entry name" value="CPA3_mnhG_phaG"/>
    <property type="match status" value="1"/>
</dbReference>
<feature type="transmembrane region" description="Helical" evidence="4">
    <location>
        <begin position="70"/>
        <end position="88"/>
    </location>
</feature>
<reference evidence="5 6" key="1">
    <citation type="journal article" date="2016" name="Nat. Biotechnol.">
        <title>Measurement of bacterial replication rates in microbial communities.</title>
        <authorList>
            <person name="Brown C.T."/>
            <person name="Olm M.R."/>
            <person name="Thomas B.C."/>
            <person name="Banfield J.F."/>
        </authorList>
    </citation>
    <scope>NUCLEOTIDE SEQUENCE [LARGE SCALE GENOMIC DNA]</scope>
    <source>
        <strain evidence="5">46_33</strain>
    </source>
</reference>
<dbReference type="Proteomes" id="UP000186777">
    <property type="component" value="Unassembled WGS sequence"/>
</dbReference>
<dbReference type="EMBL" id="MNTG01000030">
    <property type="protein sequence ID" value="OLA37465.1"/>
    <property type="molecule type" value="Genomic_DNA"/>
</dbReference>
<dbReference type="GO" id="GO:0015385">
    <property type="term" value="F:sodium:proton antiporter activity"/>
    <property type="evidence" value="ECO:0007669"/>
    <property type="project" value="TreeGrafter"/>
</dbReference>
<dbReference type="AlphaFoldDB" id="A0A1Q6R512"/>
<feature type="region of interest" description="Disordered" evidence="3">
    <location>
        <begin position="119"/>
        <end position="153"/>
    </location>
</feature>
<organism evidence="5 6">
    <name type="scientific">Phascolarctobacterium succinatutens</name>
    <dbReference type="NCBI Taxonomy" id="626940"/>
    <lineage>
        <taxon>Bacteria</taxon>
        <taxon>Bacillati</taxon>
        <taxon>Bacillota</taxon>
        <taxon>Negativicutes</taxon>
        <taxon>Acidaminococcales</taxon>
        <taxon>Acidaminococcaceae</taxon>
        <taxon>Phascolarctobacterium</taxon>
    </lineage>
</organism>
<feature type="transmembrane region" description="Helical" evidence="4">
    <location>
        <begin position="13"/>
        <end position="34"/>
    </location>
</feature>
<dbReference type="InterPro" id="IPR005133">
    <property type="entry name" value="PhaG_MnhG_YufB"/>
</dbReference>
<dbReference type="RefSeq" id="WP_303679946.1">
    <property type="nucleotide sequence ID" value="NZ_CAUEQP010000045.1"/>
</dbReference>
<sequence length="153" mass="16805">MIEQFGFTSLREVIAALFLLSGLVFFVGSAIGMLRLPDFYSRIHASGNSETLGCTLSFIGLMIYEGPTLTAAKMAFVFLLVFMANPIGSHILSKAAYKSGHPVWTLQSKGAKKLVGLEKADHSADEPVGHIRKKPAKTNRKQVHKYHKKKGDK</sequence>
<evidence type="ECO:0000256" key="4">
    <source>
        <dbReference type="SAM" id="Phobius"/>
    </source>
</evidence>
<dbReference type="Pfam" id="PF03334">
    <property type="entry name" value="PhaG_MnhG_YufB"/>
    <property type="match status" value="1"/>
</dbReference>
<comment type="similarity">
    <text evidence="2">Belongs to the CPA3 antiporters (TC 2.A.63) subunit G family.</text>
</comment>
<evidence type="ECO:0000256" key="3">
    <source>
        <dbReference type="SAM" id="MobiDB-lite"/>
    </source>
</evidence>
<protein>
    <recommendedName>
        <fullName evidence="7">Cation:proton antiporter</fullName>
    </recommendedName>
</protein>
<evidence type="ECO:0000256" key="1">
    <source>
        <dbReference type="ARBA" id="ARBA00004141"/>
    </source>
</evidence>
<gene>
    <name evidence="5" type="ORF">BHW43_06455</name>
</gene>
<accession>A0A1Q6R512</accession>
<feature type="compositionally biased region" description="Basic residues" evidence="3">
    <location>
        <begin position="130"/>
        <end position="153"/>
    </location>
</feature>
<keyword evidence="4" id="KW-0472">Membrane</keyword>
<evidence type="ECO:0008006" key="7">
    <source>
        <dbReference type="Google" id="ProtNLM"/>
    </source>
</evidence>
<feature type="compositionally biased region" description="Basic and acidic residues" evidence="3">
    <location>
        <begin position="119"/>
        <end position="129"/>
    </location>
</feature>
<comment type="caution">
    <text evidence="5">The sequence shown here is derived from an EMBL/GenBank/DDBJ whole genome shotgun (WGS) entry which is preliminary data.</text>
</comment>
<keyword evidence="4" id="KW-0812">Transmembrane</keyword>
<comment type="subcellular location">
    <subcellularLocation>
        <location evidence="1">Membrane</location>
        <topology evidence="1">Multi-pass membrane protein</topology>
    </subcellularLocation>
</comment>